<feature type="transmembrane region" description="Helical" evidence="2">
    <location>
        <begin position="12"/>
        <end position="28"/>
    </location>
</feature>
<keyword evidence="2" id="KW-0812">Transmembrane</keyword>
<organism evidence="4">
    <name type="scientific">Guillardia theta (strain CCMP2712)</name>
    <name type="common">Cryptophyte</name>
    <dbReference type="NCBI Taxonomy" id="905079"/>
    <lineage>
        <taxon>Eukaryota</taxon>
        <taxon>Cryptophyceae</taxon>
        <taxon>Pyrenomonadales</taxon>
        <taxon>Geminigeraceae</taxon>
        <taxon>Guillardia</taxon>
    </lineage>
</organism>
<evidence type="ECO:0000256" key="1">
    <source>
        <dbReference type="SAM" id="MobiDB-lite"/>
    </source>
</evidence>
<sequence>MSQCKVNQQRRLIMVVVIFMIPVFHARQTTNGETSCYHVLFPPQQYLLQKDDPSHITVSIGSCPSSLVGNRVIVFLNSVLVHEQDIVDEDMVLDAIAITRVVLGWNEIRVSSSAPNLPHISSQFFVSVDYLQTSFSELVINQATYLPETSAWPWFVNDKPFFLHHAKLAAMKPLVKIVWPPAGYTFKRMHYGPTAFSPFLRVEMLPGFGFNLAMSIDEEPMKVYGPVYFLNLLLADGEHVVRVALTTPDSQHMISEVQTVFFTVNQTIEYEEDGEGADGSEGLLSLDPFECSSLAKDGCQTCVRGKCLDGFCSCFPDYFGESCEYSFLSDTRYLPAKDPSKVWDFSSCNKFIQAERLSQAMGEKLNSMQFQQTPTPVSETSRRILRLSLDDTSGFGVTLHLISQIFSYAIRNNESVIMTGKFSYFRHRACRTPGQREDLTCLFEPTQDRSFDHLNISLIPPTFTANYQLHNDWHLPLHVNASGGGIFFFISQLSRFLMTPNRNLEALLRRVKRRIRYQHPIIGLHVRHGDSCPKWEDKHSHLPGAKCEKLERYVEEIREMKRRYGVTRVFVCTDDPAVIEQLALLTDFHFVFVPFDRKLFSASDWAIELKLLMATLDRRLAAESTVLDILLLAEADYFVGTLSSHFSSLAFELSVANKGFVPPYVSLDFAWHGSLLAPVQYYNDEGETVEAREHNPARRDPTPRTAPTTKS</sequence>
<keyword evidence="2" id="KW-1133">Transmembrane helix</keyword>
<keyword evidence="2" id="KW-0472">Membrane</keyword>
<gene>
    <name evidence="4" type="ORF">GUITHDRAFT_120648</name>
</gene>
<dbReference type="AlphaFoldDB" id="L1IAB0"/>
<dbReference type="GO" id="GO:0006487">
    <property type="term" value="P:protein N-linked glycosylation"/>
    <property type="evidence" value="ECO:0007669"/>
    <property type="project" value="TreeGrafter"/>
</dbReference>
<dbReference type="EnsemblProtists" id="EKX33168">
    <property type="protein sequence ID" value="EKX33168"/>
    <property type="gene ID" value="GUITHDRAFT_120648"/>
</dbReference>
<reference evidence="4 6" key="1">
    <citation type="journal article" date="2012" name="Nature">
        <title>Algal genomes reveal evolutionary mosaicism and the fate of nucleomorphs.</title>
        <authorList>
            <consortium name="DOE Joint Genome Institute"/>
            <person name="Curtis B.A."/>
            <person name="Tanifuji G."/>
            <person name="Burki F."/>
            <person name="Gruber A."/>
            <person name="Irimia M."/>
            <person name="Maruyama S."/>
            <person name="Arias M.C."/>
            <person name="Ball S.G."/>
            <person name="Gile G.H."/>
            <person name="Hirakawa Y."/>
            <person name="Hopkins J.F."/>
            <person name="Kuo A."/>
            <person name="Rensing S.A."/>
            <person name="Schmutz J."/>
            <person name="Symeonidi A."/>
            <person name="Elias M."/>
            <person name="Eveleigh R.J."/>
            <person name="Herman E.K."/>
            <person name="Klute M.J."/>
            <person name="Nakayama T."/>
            <person name="Obornik M."/>
            <person name="Reyes-Prieto A."/>
            <person name="Armbrust E.V."/>
            <person name="Aves S.J."/>
            <person name="Beiko R.G."/>
            <person name="Coutinho P."/>
            <person name="Dacks J.B."/>
            <person name="Durnford D.G."/>
            <person name="Fast N.M."/>
            <person name="Green B.R."/>
            <person name="Grisdale C.J."/>
            <person name="Hempel F."/>
            <person name="Henrissat B."/>
            <person name="Hoppner M.P."/>
            <person name="Ishida K."/>
            <person name="Kim E."/>
            <person name="Koreny L."/>
            <person name="Kroth P.G."/>
            <person name="Liu Y."/>
            <person name="Malik S.B."/>
            <person name="Maier U.G."/>
            <person name="McRose D."/>
            <person name="Mock T."/>
            <person name="Neilson J.A."/>
            <person name="Onodera N.T."/>
            <person name="Poole A.M."/>
            <person name="Pritham E.J."/>
            <person name="Richards T.A."/>
            <person name="Rocap G."/>
            <person name="Roy S.W."/>
            <person name="Sarai C."/>
            <person name="Schaack S."/>
            <person name="Shirato S."/>
            <person name="Slamovits C.H."/>
            <person name="Spencer D.F."/>
            <person name="Suzuki S."/>
            <person name="Worden A.Z."/>
            <person name="Zauner S."/>
            <person name="Barry K."/>
            <person name="Bell C."/>
            <person name="Bharti A.K."/>
            <person name="Crow J.A."/>
            <person name="Grimwood J."/>
            <person name="Kramer R."/>
            <person name="Lindquist E."/>
            <person name="Lucas S."/>
            <person name="Salamov A."/>
            <person name="McFadden G.I."/>
            <person name="Lane C.E."/>
            <person name="Keeling P.J."/>
            <person name="Gray M.W."/>
            <person name="Grigoriev I.V."/>
            <person name="Archibald J.M."/>
        </authorList>
    </citation>
    <scope>NUCLEOTIDE SEQUENCE</scope>
    <source>
        <strain evidence="4 6">CCMP2712</strain>
    </source>
</reference>
<evidence type="ECO:0000313" key="5">
    <source>
        <dbReference type="EnsemblProtists" id="EKX33168"/>
    </source>
</evidence>
<name>L1IAB0_GUITC</name>
<feature type="compositionally biased region" description="Basic and acidic residues" evidence="1">
    <location>
        <begin position="689"/>
        <end position="702"/>
    </location>
</feature>
<dbReference type="GeneID" id="17289910"/>
<dbReference type="GO" id="GO:0046921">
    <property type="term" value="F:alpha-(1-&gt;6)-fucosyltransferase activity"/>
    <property type="evidence" value="ECO:0007669"/>
    <property type="project" value="TreeGrafter"/>
</dbReference>
<reference evidence="6" key="2">
    <citation type="submission" date="2012-11" db="EMBL/GenBank/DDBJ databases">
        <authorList>
            <person name="Kuo A."/>
            <person name="Curtis B.A."/>
            <person name="Tanifuji G."/>
            <person name="Burki F."/>
            <person name="Gruber A."/>
            <person name="Irimia M."/>
            <person name="Maruyama S."/>
            <person name="Arias M.C."/>
            <person name="Ball S.G."/>
            <person name="Gile G.H."/>
            <person name="Hirakawa Y."/>
            <person name="Hopkins J.F."/>
            <person name="Rensing S.A."/>
            <person name="Schmutz J."/>
            <person name="Symeonidi A."/>
            <person name="Elias M."/>
            <person name="Eveleigh R.J."/>
            <person name="Herman E.K."/>
            <person name="Klute M.J."/>
            <person name="Nakayama T."/>
            <person name="Obornik M."/>
            <person name="Reyes-Prieto A."/>
            <person name="Armbrust E.V."/>
            <person name="Aves S.J."/>
            <person name="Beiko R.G."/>
            <person name="Coutinho P."/>
            <person name="Dacks J.B."/>
            <person name="Durnford D.G."/>
            <person name="Fast N.M."/>
            <person name="Green B.R."/>
            <person name="Grisdale C."/>
            <person name="Hempe F."/>
            <person name="Henrissat B."/>
            <person name="Hoppner M.P."/>
            <person name="Ishida K.-I."/>
            <person name="Kim E."/>
            <person name="Koreny L."/>
            <person name="Kroth P.G."/>
            <person name="Liu Y."/>
            <person name="Malik S.-B."/>
            <person name="Maier U.G."/>
            <person name="McRose D."/>
            <person name="Mock T."/>
            <person name="Neilson J.A."/>
            <person name="Onodera N.T."/>
            <person name="Poole A.M."/>
            <person name="Pritham E.J."/>
            <person name="Richards T.A."/>
            <person name="Rocap G."/>
            <person name="Roy S.W."/>
            <person name="Sarai C."/>
            <person name="Schaack S."/>
            <person name="Shirato S."/>
            <person name="Slamovits C.H."/>
            <person name="Spencer D.F."/>
            <person name="Suzuki S."/>
            <person name="Worden A.Z."/>
            <person name="Zauner S."/>
            <person name="Barry K."/>
            <person name="Bell C."/>
            <person name="Bharti A.K."/>
            <person name="Crow J.A."/>
            <person name="Grimwood J."/>
            <person name="Kramer R."/>
            <person name="Lindquist E."/>
            <person name="Lucas S."/>
            <person name="Salamov A."/>
            <person name="McFadden G.I."/>
            <person name="Lane C.E."/>
            <person name="Keeling P.J."/>
            <person name="Gray M.W."/>
            <person name="Grigoriev I.V."/>
            <person name="Archibald J.M."/>
        </authorList>
    </citation>
    <scope>NUCLEOTIDE SEQUENCE</scope>
    <source>
        <strain evidence="6">CCMP2712</strain>
    </source>
</reference>
<feature type="region of interest" description="Disordered" evidence="1">
    <location>
        <begin position="689"/>
        <end position="711"/>
    </location>
</feature>
<dbReference type="InterPro" id="IPR045573">
    <property type="entry name" value="Fut8_N_cat"/>
</dbReference>
<keyword evidence="6" id="KW-1185">Reference proteome</keyword>
<protein>
    <recommendedName>
        <fullName evidence="3">Alpha-(1,6)-fucosyltransferase N- and catalytic domain-containing protein</fullName>
    </recommendedName>
</protein>
<accession>L1IAB0</accession>
<dbReference type="eggNOG" id="KOG3705">
    <property type="taxonomic scope" value="Eukaryota"/>
</dbReference>
<dbReference type="PANTHER" id="PTHR13132:SF29">
    <property type="entry name" value="ALPHA-(1,6)-FUCOSYLTRANSFERASE"/>
    <property type="match status" value="1"/>
</dbReference>
<reference evidence="5" key="3">
    <citation type="submission" date="2016-03" db="UniProtKB">
        <authorList>
            <consortium name="EnsemblProtists"/>
        </authorList>
    </citation>
    <scope>IDENTIFICATION</scope>
</reference>
<proteinExistence type="predicted"/>
<evidence type="ECO:0000259" key="3">
    <source>
        <dbReference type="Pfam" id="PF19745"/>
    </source>
</evidence>
<dbReference type="PANTHER" id="PTHR13132">
    <property type="entry name" value="ALPHA- 1,6 -FUCOSYLTRANSFERASE"/>
    <property type="match status" value="1"/>
</dbReference>
<dbReference type="RefSeq" id="XP_005820148.1">
    <property type="nucleotide sequence ID" value="XM_005820091.1"/>
</dbReference>
<dbReference type="EMBL" id="JH993153">
    <property type="protein sequence ID" value="EKX33168.1"/>
    <property type="molecule type" value="Genomic_DNA"/>
</dbReference>
<dbReference type="KEGG" id="gtt:GUITHDRAFT_120648"/>
<dbReference type="Pfam" id="PF19745">
    <property type="entry name" value="FUT8_N_cat"/>
    <property type="match status" value="1"/>
</dbReference>
<evidence type="ECO:0000313" key="4">
    <source>
        <dbReference type="EMBL" id="EKX33168.1"/>
    </source>
</evidence>
<evidence type="ECO:0000256" key="2">
    <source>
        <dbReference type="SAM" id="Phobius"/>
    </source>
</evidence>
<dbReference type="PaxDb" id="55529-EKX33168"/>
<dbReference type="Gene3D" id="3.40.50.11350">
    <property type="match status" value="1"/>
</dbReference>
<dbReference type="HOGENOM" id="CLU_388557_0_0_1"/>
<dbReference type="OrthoDB" id="2014825at2759"/>
<feature type="domain" description="Alpha-(1,6)-fucosyltransferase N- and catalytic" evidence="3">
    <location>
        <begin position="485"/>
        <end position="655"/>
    </location>
</feature>
<dbReference type="Proteomes" id="UP000011087">
    <property type="component" value="Unassembled WGS sequence"/>
</dbReference>
<evidence type="ECO:0000313" key="6">
    <source>
        <dbReference type="Proteomes" id="UP000011087"/>
    </source>
</evidence>